<dbReference type="Proteomes" id="UP000190121">
    <property type="component" value="Unassembled WGS sequence"/>
</dbReference>
<proteinExistence type="predicted"/>
<name>A0A1T4LWG0_9PORP</name>
<dbReference type="STRING" id="29524.SAMN02745171_00561"/>
<dbReference type="EMBL" id="FUXE01000004">
    <property type="protein sequence ID" value="SJZ59090.1"/>
    <property type="molecule type" value="Genomic_DNA"/>
</dbReference>
<evidence type="ECO:0000313" key="2">
    <source>
        <dbReference type="EMBL" id="SJZ59090.1"/>
    </source>
</evidence>
<dbReference type="RefSeq" id="WP_078736519.1">
    <property type="nucleotide sequence ID" value="NZ_FUXE01000004.1"/>
</dbReference>
<evidence type="ECO:0000313" key="3">
    <source>
        <dbReference type="Proteomes" id="UP000190121"/>
    </source>
</evidence>
<feature type="domain" description="DUF6850" evidence="1">
    <location>
        <begin position="65"/>
        <end position="500"/>
    </location>
</feature>
<evidence type="ECO:0000259" key="1">
    <source>
        <dbReference type="Pfam" id="PF21012"/>
    </source>
</evidence>
<gene>
    <name evidence="2" type="ORF">SAMN02745171_00561</name>
</gene>
<reference evidence="3" key="1">
    <citation type="submission" date="2017-02" db="EMBL/GenBank/DDBJ databases">
        <authorList>
            <person name="Varghese N."/>
            <person name="Submissions S."/>
        </authorList>
    </citation>
    <scope>NUCLEOTIDE SEQUENCE [LARGE SCALE GENOMIC DNA]</scope>
    <source>
        <strain evidence="3">ATCC 51356</strain>
    </source>
</reference>
<keyword evidence="3" id="KW-1185">Reference proteome</keyword>
<dbReference type="OrthoDB" id="1025008at2"/>
<dbReference type="Pfam" id="PF21012">
    <property type="entry name" value="DUF6850"/>
    <property type="match status" value="1"/>
</dbReference>
<protein>
    <recommendedName>
        <fullName evidence="1">DUF6850 domain-containing protein</fullName>
    </recommendedName>
</protein>
<organism evidence="2 3">
    <name type="scientific">Porphyromonas circumdentaria</name>
    <dbReference type="NCBI Taxonomy" id="29524"/>
    <lineage>
        <taxon>Bacteria</taxon>
        <taxon>Pseudomonadati</taxon>
        <taxon>Bacteroidota</taxon>
        <taxon>Bacteroidia</taxon>
        <taxon>Bacteroidales</taxon>
        <taxon>Porphyromonadaceae</taxon>
        <taxon>Porphyromonas</taxon>
    </lineage>
</organism>
<dbReference type="SUPFAM" id="SSF56935">
    <property type="entry name" value="Porins"/>
    <property type="match status" value="1"/>
</dbReference>
<dbReference type="InterPro" id="IPR049236">
    <property type="entry name" value="DUF6850"/>
</dbReference>
<accession>A0A1T4LWG0</accession>
<sequence length="533" mass="60238">MSRRTIFRTIWGLLLLLLGGAEVLCSVAKAQSTPAMPQRDTLARAIEERQRATHLWIAPHYSTALLHPLQYDSSLSQTIIALSSRDNKGRESLSEGTRQTPFSIQYRSLYHLDSATSVWGNASYTTSRAERVAGRESADYSLTAPYTSADTIGGFLHSEQYAFSGGYSHSFSPLWRWGVEGAYSAYQKSRDRDPRVLNSVGDLLLKAGIGYKWHSHTIGLEIGGRIYKQVHQMSFLNPKGTQFVLNVLGFDEYSLRFAGNAEAKAFNGHGYSIGLDYTPIARQGFFATAYYRSLGIEYTLKGRNELRLAYLQTHNINLTGSYLSTPCPLSWGISNSIELEGRRGDEYVYGLQEGIFYPLVAVQRGNYQRYFIANDLKGLLSLSTKRDRWEFLPAVRVEALYSKRKVSKAHEELLHLSPRLRVHYHHRPKYIPNLVVRAEGLLQHRFCLKEQLHFGALPEDAFYHPFSKKLRTIVSHNHHLQTINRTDIEASLRGEYLLPSARVAICMESRVAFQHLLGRVAPSGWAAVAGILF</sequence>
<dbReference type="AlphaFoldDB" id="A0A1T4LWG0"/>